<evidence type="ECO:0000313" key="5">
    <source>
        <dbReference type="Proteomes" id="UP000318733"/>
    </source>
</evidence>
<keyword evidence="2" id="KW-0732">Signal</keyword>
<dbReference type="SMART" id="SM00014">
    <property type="entry name" value="acidPPc"/>
    <property type="match status" value="1"/>
</dbReference>
<dbReference type="CDD" id="cd03394">
    <property type="entry name" value="PAP2_like_5"/>
    <property type="match status" value="1"/>
</dbReference>
<evidence type="ECO:0000313" key="4">
    <source>
        <dbReference type="EMBL" id="TSJ38545.1"/>
    </source>
</evidence>
<evidence type="ECO:0000259" key="3">
    <source>
        <dbReference type="SMART" id="SM00014"/>
    </source>
</evidence>
<dbReference type="OrthoDB" id="9773582at2"/>
<evidence type="ECO:0000256" key="2">
    <source>
        <dbReference type="SAM" id="SignalP"/>
    </source>
</evidence>
<dbReference type="InterPro" id="IPR000326">
    <property type="entry name" value="PAP2/HPO"/>
</dbReference>
<dbReference type="AlphaFoldDB" id="A0A556MFI2"/>
<reference evidence="4 5" key="1">
    <citation type="submission" date="2019-07" db="EMBL/GenBank/DDBJ databases">
        <authorList>
            <person name="Huq M.A."/>
        </authorList>
    </citation>
    <scope>NUCLEOTIDE SEQUENCE [LARGE SCALE GENOMIC DNA]</scope>
    <source>
        <strain evidence="4 5">MAH-19</strain>
    </source>
</reference>
<feature type="chain" id="PRO_5021860278" evidence="2">
    <location>
        <begin position="19"/>
        <end position="265"/>
    </location>
</feature>
<gene>
    <name evidence="4" type="ORF">FO440_18690</name>
</gene>
<dbReference type="SUPFAM" id="SSF48317">
    <property type="entry name" value="Acid phosphatase/Vanadium-dependent haloperoxidase"/>
    <property type="match status" value="1"/>
</dbReference>
<keyword evidence="5" id="KW-1185">Reference proteome</keyword>
<dbReference type="InterPro" id="IPR036938">
    <property type="entry name" value="PAP2/HPO_sf"/>
</dbReference>
<keyword evidence="1" id="KW-0472">Membrane</keyword>
<protein>
    <submittedName>
        <fullName evidence="4">Phosphatase PAP2 family protein</fullName>
    </submittedName>
</protein>
<proteinExistence type="predicted"/>
<dbReference type="RefSeq" id="WP_144249826.1">
    <property type="nucleotide sequence ID" value="NZ_VLPK01000004.1"/>
</dbReference>
<sequence>MKKILLALFCLISVEAGAQQIVDTSRRNLGDTIKKDLFTAPDTVKHLHSKAAAFVVPAALIGYGALSFAVHPIRRFDYFIHDNVTEHYPTFHSVLESYFQFSPIAAVYVLNLAGVEGKNRFVDRSALLVLSYGIMAGTTTITKHQTHRLRPNNGNYLSFPSGHTATAFTGAEFLAQEYSEKSVWYGVAGYTVAAATGVFRIGNRDHWFSDTVAGAGYGILSTKLSYLIYPYIRDFLTHKGKSGKTAMLMPTYQDGTPGLYLTMQL</sequence>
<evidence type="ECO:0000256" key="1">
    <source>
        <dbReference type="SAM" id="Phobius"/>
    </source>
</evidence>
<feature type="signal peptide" evidence="2">
    <location>
        <begin position="1"/>
        <end position="18"/>
    </location>
</feature>
<feature type="transmembrane region" description="Helical" evidence="1">
    <location>
        <begin position="214"/>
        <end position="232"/>
    </location>
</feature>
<dbReference type="Gene3D" id="1.20.144.10">
    <property type="entry name" value="Phosphatidic acid phosphatase type 2/haloperoxidase"/>
    <property type="match status" value="1"/>
</dbReference>
<dbReference type="Proteomes" id="UP000318733">
    <property type="component" value="Unassembled WGS sequence"/>
</dbReference>
<feature type="transmembrane region" description="Helical" evidence="1">
    <location>
        <begin position="183"/>
        <end position="202"/>
    </location>
</feature>
<comment type="caution">
    <text evidence="4">The sequence shown here is derived from an EMBL/GenBank/DDBJ whole genome shotgun (WGS) entry which is preliminary data.</text>
</comment>
<dbReference type="Pfam" id="PF01569">
    <property type="entry name" value="PAP2"/>
    <property type="match status" value="1"/>
</dbReference>
<keyword evidence="1" id="KW-0812">Transmembrane</keyword>
<accession>A0A556MFI2</accession>
<dbReference type="EMBL" id="VLPK01000004">
    <property type="protein sequence ID" value="TSJ38545.1"/>
    <property type="molecule type" value="Genomic_DNA"/>
</dbReference>
<feature type="transmembrane region" description="Helical" evidence="1">
    <location>
        <begin position="51"/>
        <end position="70"/>
    </location>
</feature>
<keyword evidence="1" id="KW-1133">Transmembrane helix</keyword>
<name>A0A556MFI2_9SPHI</name>
<organism evidence="4 5">
    <name type="scientific">Mucilaginibacter corticis</name>
    <dbReference type="NCBI Taxonomy" id="2597670"/>
    <lineage>
        <taxon>Bacteria</taxon>
        <taxon>Pseudomonadati</taxon>
        <taxon>Bacteroidota</taxon>
        <taxon>Sphingobacteriia</taxon>
        <taxon>Sphingobacteriales</taxon>
        <taxon>Sphingobacteriaceae</taxon>
        <taxon>Mucilaginibacter</taxon>
    </lineage>
</organism>
<feature type="domain" description="Phosphatidic acid phosphatase type 2/haloperoxidase" evidence="3">
    <location>
        <begin position="126"/>
        <end position="226"/>
    </location>
</feature>